<gene>
    <name evidence="2" type="ORF">T07_3291</name>
</gene>
<dbReference type="PANTHER" id="PTHR47331:SF5">
    <property type="entry name" value="RIBONUCLEASE H"/>
    <property type="match status" value="1"/>
</dbReference>
<dbReference type="InterPro" id="IPR043502">
    <property type="entry name" value="DNA/RNA_pol_sf"/>
</dbReference>
<comment type="caution">
    <text evidence="2">The sequence shown here is derived from an EMBL/GenBank/DDBJ whole genome shotgun (WGS) entry which is preliminary data.</text>
</comment>
<sequence>MIQSCVIPGRPIITQAAELTKLHDELNRHFLELRVLGKDVDANLSGFYALLLMIKKKLPPDTLEAWRAFVQELTNAQITSAVFLSFLLSQSQIKGSGRKMTAQKPERRFEQGERFMTATIQVDPVGNCAVCCGIHPVESFPRFLKLSGPERWQCVRKHGLCFGCLRTGHRRGSCQQNLDRPGQHPLLASENPHCRRNRRQTRRPAASRNARPAAQPDASVKEKRPTTASAQGSEAENGPSGRAATELAPVGVHFSSTVQAPGVLLPVVQAMPHGENGKKRLVNCLLDSASEKSLIRTDVADELELSGTPSMVTVRGVHGQSARVADSRHVRFQLGPAHEETAVSTKLELTALCISSICDDLVATLTPWPHEIDLPQAATLATPPSLTSIHVFIRFDMYYRVLGRERRIAGEDDPIAMETIFGWILCGPKVRCSAGKQETTMVSTVTESSSAAAKEELNYILRRFWEIDSIGVVQERYVIGLLWRAGAVQLPDNREVAMRRLRTLRRQLNRDPEKDQEYSGVIRPPGRTWYLPHHAVYQPNQGPKLQPDLVAVLLRFRRFRIALQADIEKMYLQVGLRLEDRDVCRFLWQERDCGAPVKVYRLTRVGFGLTCSPFLAMQVVRHHAQRRGNIDALTDRVLSDMYVNDLATSCDGVDEA</sequence>
<accession>A0A0V0RDC9</accession>
<evidence type="ECO:0000313" key="3">
    <source>
        <dbReference type="Proteomes" id="UP000054630"/>
    </source>
</evidence>
<dbReference type="OrthoDB" id="6783651at2759"/>
<dbReference type="EMBL" id="JYDL01000364">
    <property type="protein sequence ID" value="KRX12497.1"/>
    <property type="molecule type" value="Genomic_DNA"/>
</dbReference>
<dbReference type="Proteomes" id="UP000054630">
    <property type="component" value="Unassembled WGS sequence"/>
</dbReference>
<evidence type="ECO:0000313" key="2">
    <source>
        <dbReference type="EMBL" id="KRX12497.1"/>
    </source>
</evidence>
<dbReference type="STRING" id="6336.A0A0V0RDC9"/>
<organism evidence="2 3">
    <name type="scientific">Trichinella nelsoni</name>
    <dbReference type="NCBI Taxonomy" id="6336"/>
    <lineage>
        <taxon>Eukaryota</taxon>
        <taxon>Metazoa</taxon>
        <taxon>Ecdysozoa</taxon>
        <taxon>Nematoda</taxon>
        <taxon>Enoplea</taxon>
        <taxon>Dorylaimia</taxon>
        <taxon>Trichinellida</taxon>
        <taxon>Trichinellidae</taxon>
        <taxon>Trichinella</taxon>
    </lineage>
</organism>
<dbReference type="AlphaFoldDB" id="A0A0V0RDC9"/>
<proteinExistence type="predicted"/>
<feature type="compositionally biased region" description="Low complexity" evidence="1">
    <location>
        <begin position="203"/>
        <end position="216"/>
    </location>
</feature>
<evidence type="ECO:0000256" key="1">
    <source>
        <dbReference type="SAM" id="MobiDB-lite"/>
    </source>
</evidence>
<protein>
    <submittedName>
        <fullName evidence="2">Uncharacterized protein</fullName>
    </submittedName>
</protein>
<dbReference type="SUPFAM" id="SSF56672">
    <property type="entry name" value="DNA/RNA polymerases"/>
    <property type="match status" value="1"/>
</dbReference>
<feature type="region of interest" description="Disordered" evidence="1">
    <location>
        <begin position="173"/>
        <end position="243"/>
    </location>
</feature>
<dbReference type="PANTHER" id="PTHR47331">
    <property type="entry name" value="PHD-TYPE DOMAIN-CONTAINING PROTEIN"/>
    <property type="match status" value="1"/>
</dbReference>
<keyword evidence="3" id="KW-1185">Reference proteome</keyword>
<reference evidence="2 3" key="1">
    <citation type="submission" date="2015-01" db="EMBL/GenBank/DDBJ databases">
        <title>Evolution of Trichinella species and genotypes.</title>
        <authorList>
            <person name="Korhonen P.K."/>
            <person name="Edoardo P."/>
            <person name="Giuseppe L.R."/>
            <person name="Gasser R.B."/>
        </authorList>
    </citation>
    <scope>NUCLEOTIDE SEQUENCE [LARGE SCALE GENOMIC DNA]</scope>
    <source>
        <strain evidence="2">ISS37</strain>
    </source>
</reference>
<name>A0A0V0RDC9_9BILA</name>